<proteinExistence type="predicted"/>
<dbReference type="EMBL" id="FOGS01000002">
    <property type="protein sequence ID" value="SER74417.1"/>
    <property type="molecule type" value="Genomic_DNA"/>
</dbReference>
<protein>
    <submittedName>
        <fullName evidence="1">Uncharacterized protein</fullName>
    </submittedName>
</protein>
<dbReference type="STRING" id="416874.SAMN04487958_102496"/>
<gene>
    <name evidence="1" type="ORF">SAMN04487958_102496</name>
</gene>
<reference evidence="2" key="1">
    <citation type="submission" date="2016-10" db="EMBL/GenBank/DDBJ databases">
        <authorList>
            <person name="Varghese N."/>
            <person name="Submissions S."/>
        </authorList>
    </citation>
    <scope>NUCLEOTIDE SEQUENCE [LARGE SCALE GENOMIC DNA]</scope>
    <source>
        <strain evidence="2">CGMCC 1.6495</strain>
    </source>
</reference>
<dbReference type="Proteomes" id="UP000198505">
    <property type="component" value="Unassembled WGS sequence"/>
</dbReference>
<name>A0A1H9RP12_9GAMM</name>
<keyword evidence="2" id="KW-1185">Reference proteome</keyword>
<evidence type="ECO:0000313" key="2">
    <source>
        <dbReference type="Proteomes" id="UP000198505"/>
    </source>
</evidence>
<dbReference type="RefSeq" id="WP_139197148.1">
    <property type="nucleotide sequence ID" value="NZ_FOGS01000002.1"/>
</dbReference>
<organism evidence="1 2">
    <name type="scientific">Vreelandella subterranea</name>
    <dbReference type="NCBI Taxonomy" id="416874"/>
    <lineage>
        <taxon>Bacteria</taxon>
        <taxon>Pseudomonadati</taxon>
        <taxon>Pseudomonadota</taxon>
        <taxon>Gammaproteobacteria</taxon>
        <taxon>Oceanospirillales</taxon>
        <taxon>Halomonadaceae</taxon>
        <taxon>Vreelandella</taxon>
    </lineage>
</organism>
<sequence>MNNTNIHAAQCDIWEIQDSTDSLNTVPPPGYSPETAHYLTGIRPVYDSLGRVMAQLSGIFLLYLSSQQRELPLDHSMFNLAKKQLDDCAEQLRAIQVPHKAVRHHGALYEMCQHLQQVSKSIDRIGTHQRNIFDDIDTRHVMRQLNKSQQCFIATSEPGANLSPVDFSHACCSCGVSKGA</sequence>
<accession>A0A1H9RP12</accession>
<dbReference type="AlphaFoldDB" id="A0A1H9RP12"/>
<evidence type="ECO:0000313" key="1">
    <source>
        <dbReference type="EMBL" id="SER74417.1"/>
    </source>
</evidence>